<sequence length="206" mass="23743">MKRLFNLESALWAGLMLFGVVAFTGCSKNDDNNDNGKNKGGFHVDEKLSELHMPVGEWAATTNGSYAIVRNPDTKKTYKVKFRVNTKDRRWIPIDSNTGKDFNLLQNLNYNATDLGDKEHHFYILDRSNIMLLKKDAEGDWILDSKGEYTYTLEGMLTLNFGNVTRKIEVMRNDGYTLEFKETDFNTFPLKGVVLEKYIFYKPVKN</sequence>
<reference evidence="1 2" key="1">
    <citation type="submission" date="2021-03" db="EMBL/GenBank/DDBJ databases">
        <title>Human Oral Microbial Genomes.</title>
        <authorList>
            <person name="Johnston C.D."/>
            <person name="Chen T."/>
            <person name="Dewhirst F.E."/>
        </authorList>
    </citation>
    <scope>NUCLEOTIDE SEQUENCE [LARGE SCALE GENOMIC DNA]</scope>
    <source>
        <strain evidence="1 2">F0054</strain>
    </source>
</reference>
<dbReference type="Proteomes" id="UP000682195">
    <property type="component" value="Chromosome 2"/>
</dbReference>
<gene>
    <name evidence="1" type="ORF">J5A58_09475</name>
</gene>
<dbReference type="PROSITE" id="PS51257">
    <property type="entry name" value="PROKAR_LIPOPROTEIN"/>
    <property type="match status" value="1"/>
</dbReference>
<dbReference type="EMBL" id="CP072362">
    <property type="protein sequence ID" value="QUB76964.1"/>
    <property type="molecule type" value="Genomic_DNA"/>
</dbReference>
<evidence type="ECO:0008006" key="3">
    <source>
        <dbReference type="Google" id="ProtNLM"/>
    </source>
</evidence>
<organism evidence="1 2">
    <name type="scientific">Prevotella melaninogenica</name>
    <dbReference type="NCBI Taxonomy" id="28132"/>
    <lineage>
        <taxon>Bacteria</taxon>
        <taxon>Pseudomonadati</taxon>
        <taxon>Bacteroidota</taxon>
        <taxon>Bacteroidia</taxon>
        <taxon>Bacteroidales</taxon>
        <taxon>Prevotellaceae</taxon>
        <taxon>Prevotella</taxon>
    </lineage>
</organism>
<dbReference type="RefSeq" id="WP_211808754.1">
    <property type="nucleotide sequence ID" value="NZ_CP072362.1"/>
</dbReference>
<evidence type="ECO:0000313" key="2">
    <source>
        <dbReference type="Proteomes" id="UP000682195"/>
    </source>
</evidence>
<keyword evidence="2" id="KW-1185">Reference proteome</keyword>
<protein>
    <recommendedName>
        <fullName evidence="3">Lipocalin-like domain-containing protein</fullName>
    </recommendedName>
</protein>
<evidence type="ECO:0000313" key="1">
    <source>
        <dbReference type="EMBL" id="QUB76964.1"/>
    </source>
</evidence>
<proteinExistence type="predicted"/>
<accession>A0ABX7XTD2</accession>
<name>A0ABX7XTD2_9BACT</name>